<dbReference type="Proteomes" id="UP000257109">
    <property type="component" value="Unassembled WGS sequence"/>
</dbReference>
<dbReference type="EMBL" id="QJKJ01004413">
    <property type="protein sequence ID" value="RDX94251.1"/>
    <property type="molecule type" value="Genomic_DNA"/>
</dbReference>
<dbReference type="Pfam" id="PF13976">
    <property type="entry name" value="gag_pre-integrs"/>
    <property type="match status" value="1"/>
</dbReference>
<evidence type="ECO:0000313" key="3">
    <source>
        <dbReference type="Proteomes" id="UP000257109"/>
    </source>
</evidence>
<dbReference type="InterPro" id="IPR036397">
    <property type="entry name" value="RNaseH_sf"/>
</dbReference>
<dbReference type="OrthoDB" id="1932348at2759"/>
<evidence type="ECO:0000259" key="1">
    <source>
        <dbReference type="Pfam" id="PF13976"/>
    </source>
</evidence>
<dbReference type="Gene3D" id="3.30.420.10">
    <property type="entry name" value="Ribonuclease H-like superfamily/Ribonuclease H"/>
    <property type="match status" value="1"/>
</dbReference>
<gene>
    <name evidence="2" type="ORF">CR513_23381</name>
</gene>
<dbReference type="PANTHER" id="PTHR42648:SF21">
    <property type="entry name" value="CYSTEINE-RICH RLK (RECEPTOR-LIKE PROTEIN KINASE) 8"/>
    <property type="match status" value="1"/>
</dbReference>
<dbReference type="GO" id="GO:0003676">
    <property type="term" value="F:nucleic acid binding"/>
    <property type="evidence" value="ECO:0007669"/>
    <property type="project" value="InterPro"/>
</dbReference>
<dbReference type="InterPro" id="IPR039537">
    <property type="entry name" value="Retrotran_Ty1/copia-like"/>
</dbReference>
<comment type="caution">
    <text evidence="2">The sequence shown here is derived from an EMBL/GenBank/DDBJ whole genome shotgun (WGS) entry which is preliminary data.</text>
</comment>
<accession>A0A371GUN0</accession>
<proteinExistence type="predicted"/>
<protein>
    <recommendedName>
        <fullName evidence="1">GAG-pre-integrase domain-containing protein</fullName>
    </recommendedName>
</protein>
<feature type="non-terminal residue" evidence="2">
    <location>
        <position position="777"/>
    </location>
</feature>
<dbReference type="SUPFAM" id="SSF53098">
    <property type="entry name" value="Ribonuclease H-like"/>
    <property type="match status" value="1"/>
</dbReference>
<dbReference type="InterPro" id="IPR025724">
    <property type="entry name" value="GAG-pre-integrase_dom"/>
</dbReference>
<dbReference type="PANTHER" id="PTHR42648">
    <property type="entry name" value="TRANSPOSASE, PUTATIVE-RELATED"/>
    <property type="match status" value="1"/>
</dbReference>
<feature type="domain" description="GAG-pre-integrase" evidence="1">
    <location>
        <begin position="636"/>
        <end position="687"/>
    </location>
</feature>
<dbReference type="InterPro" id="IPR012337">
    <property type="entry name" value="RNaseH-like_sf"/>
</dbReference>
<organism evidence="2 3">
    <name type="scientific">Mucuna pruriens</name>
    <name type="common">Velvet bean</name>
    <name type="synonym">Dolichos pruriens</name>
    <dbReference type="NCBI Taxonomy" id="157652"/>
    <lineage>
        <taxon>Eukaryota</taxon>
        <taxon>Viridiplantae</taxon>
        <taxon>Streptophyta</taxon>
        <taxon>Embryophyta</taxon>
        <taxon>Tracheophyta</taxon>
        <taxon>Spermatophyta</taxon>
        <taxon>Magnoliopsida</taxon>
        <taxon>eudicotyledons</taxon>
        <taxon>Gunneridae</taxon>
        <taxon>Pentapetalae</taxon>
        <taxon>rosids</taxon>
        <taxon>fabids</taxon>
        <taxon>Fabales</taxon>
        <taxon>Fabaceae</taxon>
        <taxon>Papilionoideae</taxon>
        <taxon>50 kb inversion clade</taxon>
        <taxon>NPAAA clade</taxon>
        <taxon>indigoferoid/millettioid clade</taxon>
        <taxon>Phaseoleae</taxon>
        <taxon>Mucuna</taxon>
    </lineage>
</organism>
<reference evidence="2" key="1">
    <citation type="submission" date="2018-05" db="EMBL/GenBank/DDBJ databases">
        <title>Draft genome of Mucuna pruriens seed.</title>
        <authorList>
            <person name="Nnadi N.E."/>
            <person name="Vos R."/>
            <person name="Hasami M.H."/>
            <person name="Devisetty U.K."/>
            <person name="Aguiy J.C."/>
        </authorList>
    </citation>
    <scope>NUCLEOTIDE SEQUENCE [LARGE SCALE GENOMIC DNA]</scope>
    <source>
        <strain evidence="2">JCA_2017</strain>
    </source>
</reference>
<dbReference type="AlphaFoldDB" id="A0A371GUN0"/>
<name>A0A371GUN0_MUCPR</name>
<keyword evidence="3" id="KW-1185">Reference proteome</keyword>
<evidence type="ECO:0000313" key="2">
    <source>
        <dbReference type="EMBL" id="RDX94251.1"/>
    </source>
</evidence>
<sequence length="777" mass="88693">MNDGMTLIEAPKSNMALATLQSPMVHGIEKILRSRHFFGMACCIKAATFSLLINVNMIPPISTPPFIFFLLCMHNSSRNFACFKICLIASRRGMLISTLRNIFSNSSSVLDFLPGTVRVGKGNGTALAYCYMSELTFSSDSALTGISSTLPSKVNHSVAEPVIVAVVRTMYSCKVSPKCCLIPQISFRMVMVLEAGKNFSKNIHFVSLQGQPRSNLSRTHVFMMLSMGIIRLCRKRKCRMQTRTIMGMQRQGDWATWHLGTESTIGIRVGMERNSSGQDDFDLGWDGLGLQFQPKAPKGLASKAFKVEESCGNTSYEDCSDEDELSFISRKIQSIWKHKRGIRWKNNFGKHTKETKDKMHVVCYEYKKLRHFKSKCPNLEKEEEKEKKKPFIKKKKSLMNTWEDLNLSSSKDEDEEANLCLMADTTSKMKMMKSILKKENEKLKEEQTNDLSKVNISKVTELQKEVIDLRQSLAKFVNSTKTLNKLLKYSRSPHDKFGLGFEKEKEIKEKSNIHYSNYRKFGCRSYDYRECSKGSFKPSRTSPKGPKKIWVPKIMIILVANVFNSRKKIVVMKGGWVNFRNNHKGKIVGIGQISKHPFPSIDNVLYVKGLKHNPLSISQLCDSGYDVSFNKYIVQDYEACLISINDDQWMWYKTLGHASLRLISKLSKHNLMRGLPSLVYKDDLLCDRKEIKGSFESKSVVSTSRTLKLLHIDLFGPTKTASLGGKHYRLVVVDEYSRWTWIMFLPTRMGLLRSSIYSANIFRMKKVLILPLLEVII</sequence>